<dbReference type="CDD" id="cd19411">
    <property type="entry name" value="MCP2201-like_sensor"/>
    <property type="match status" value="1"/>
</dbReference>
<dbReference type="EMBL" id="JAQSIP010000003">
    <property type="protein sequence ID" value="MDD0838758.1"/>
    <property type="molecule type" value="Genomic_DNA"/>
</dbReference>
<dbReference type="InterPro" id="IPR024478">
    <property type="entry name" value="HlyB_4HB_MCP"/>
</dbReference>
<dbReference type="CDD" id="cd17529">
    <property type="entry name" value="HAMP_I"/>
    <property type="match status" value="1"/>
</dbReference>
<dbReference type="InterPro" id="IPR004089">
    <property type="entry name" value="MCPsignal_dom"/>
</dbReference>
<dbReference type="RefSeq" id="WP_273951076.1">
    <property type="nucleotide sequence ID" value="NZ_JAQSIP010000003.1"/>
</dbReference>
<dbReference type="InterPro" id="IPR047347">
    <property type="entry name" value="YvaQ-like_sensor"/>
</dbReference>
<dbReference type="Proteomes" id="UP001528673">
    <property type="component" value="Unassembled WGS sequence"/>
</dbReference>
<keyword evidence="3" id="KW-0807">Transducer</keyword>
<dbReference type="InterPro" id="IPR003660">
    <property type="entry name" value="HAMP_dom"/>
</dbReference>
<dbReference type="Pfam" id="PF12729">
    <property type="entry name" value="4HB_MCP_1"/>
    <property type="match status" value="1"/>
</dbReference>
<feature type="region of interest" description="Disordered" evidence="5">
    <location>
        <begin position="543"/>
        <end position="582"/>
    </location>
</feature>
<evidence type="ECO:0000256" key="2">
    <source>
        <dbReference type="ARBA" id="ARBA00029447"/>
    </source>
</evidence>
<evidence type="ECO:0000256" key="4">
    <source>
        <dbReference type="SAM" id="Coils"/>
    </source>
</evidence>
<feature type="coiled-coil region" evidence="4">
    <location>
        <begin position="73"/>
        <end position="100"/>
    </location>
</feature>
<dbReference type="CDD" id="cd11386">
    <property type="entry name" value="MCP_signal"/>
    <property type="match status" value="1"/>
</dbReference>
<dbReference type="SUPFAM" id="SSF58104">
    <property type="entry name" value="Methyl-accepting chemotaxis protein (MCP) signaling domain"/>
    <property type="match status" value="1"/>
</dbReference>
<evidence type="ECO:0000256" key="5">
    <source>
        <dbReference type="SAM" id="MobiDB-lite"/>
    </source>
</evidence>
<sequence>MKLAHKLIGSFIAVSIVGAIVSAIGVRSLSQINERDQFLYEKELIGVSSLKQSTIEMLYIGRSTRNILLSPTEERRTINVNRIEKNLEALKAELDKVGSTIHTKEGKERLNKVNGLLPQYLAVVDQMLSIAKKEGLGNNKESVEFLFGPFSKIVNEMDQAMQDLVALKATNAKKFVDANNDTFENARVLLISLTFGSLLLGVGLGLLITRSLVKQLGGEPDAAAEIAQKVAAGDLSTPIQVKPGDTVSIMAAMNQMQHNLMQVISNVRMNAEGVATASTQIAIGNTDLSQRTEEQASALQQTAATMDQFGTTVSTNADNAKMANQLAANAAQIANQGGEAMGQVVDTMKGIDASSKRIAEIIGVIDGIAFQTNILALNAAVEAARAGEQGRGFAVVASEVRSLAGRSAEAAKEIKSLIGDSVAQVEQGTQLVDRAGQTMQEVVLAIKQVSDVVGDISAASVEQNTGVSQIGQAVNQLDQTTQQNAALVEESAAAAQALDQQARELVAAVSVFKLAAAHPATDHLLSAASPTRATPPKMTVVANNPGRASAGALGSGTRNQPALSQVPPEFKRNGTDDNWESF</sequence>
<evidence type="ECO:0000313" key="8">
    <source>
        <dbReference type="EMBL" id="MDD0838758.1"/>
    </source>
</evidence>
<dbReference type="SMART" id="SM00283">
    <property type="entry name" value="MA"/>
    <property type="match status" value="1"/>
</dbReference>
<dbReference type="PANTHER" id="PTHR43531">
    <property type="entry name" value="PROTEIN ICFG"/>
    <property type="match status" value="1"/>
</dbReference>
<dbReference type="Gene3D" id="1.10.287.950">
    <property type="entry name" value="Methyl-accepting chemotaxis protein"/>
    <property type="match status" value="1"/>
</dbReference>
<comment type="caution">
    <text evidence="8">The sequence shown here is derived from an EMBL/GenBank/DDBJ whole genome shotgun (WGS) entry which is preliminary data.</text>
</comment>
<evidence type="ECO:0000256" key="3">
    <source>
        <dbReference type="PROSITE-ProRule" id="PRU00284"/>
    </source>
</evidence>
<proteinExistence type="inferred from homology"/>
<feature type="domain" description="Methyl-accepting transducer" evidence="6">
    <location>
        <begin position="270"/>
        <end position="499"/>
    </location>
</feature>
<name>A0ABT5MXH3_9BURK</name>
<keyword evidence="9" id="KW-1185">Reference proteome</keyword>
<evidence type="ECO:0000256" key="1">
    <source>
        <dbReference type="ARBA" id="ARBA00022481"/>
    </source>
</evidence>
<keyword evidence="1" id="KW-0488">Methylation</keyword>
<dbReference type="PROSITE" id="PS50111">
    <property type="entry name" value="CHEMOTAXIS_TRANSDUC_2"/>
    <property type="match status" value="1"/>
</dbReference>
<dbReference type="PANTHER" id="PTHR43531:SF14">
    <property type="entry name" value="METHYL-ACCEPTING CHEMOTAXIS PROTEIN I-RELATED"/>
    <property type="match status" value="1"/>
</dbReference>
<gene>
    <name evidence="8" type="ORF">PSQ40_09275</name>
</gene>
<protein>
    <submittedName>
        <fullName evidence="8">Methyl-accepting chemotaxis protein</fullName>
    </submittedName>
</protein>
<feature type="domain" description="HAMP" evidence="7">
    <location>
        <begin position="221"/>
        <end position="265"/>
    </location>
</feature>
<comment type="similarity">
    <text evidence="2">Belongs to the methyl-accepting chemotaxis (MCP) protein family.</text>
</comment>
<evidence type="ECO:0000259" key="6">
    <source>
        <dbReference type="PROSITE" id="PS50111"/>
    </source>
</evidence>
<dbReference type="InterPro" id="IPR051310">
    <property type="entry name" value="MCP_chemotaxis"/>
</dbReference>
<keyword evidence="4" id="KW-0175">Coiled coil</keyword>
<organism evidence="8 9">
    <name type="scientific">Curvibacter cyanobacteriorum</name>
    <dbReference type="NCBI Taxonomy" id="3026422"/>
    <lineage>
        <taxon>Bacteria</taxon>
        <taxon>Pseudomonadati</taxon>
        <taxon>Pseudomonadota</taxon>
        <taxon>Betaproteobacteria</taxon>
        <taxon>Burkholderiales</taxon>
        <taxon>Comamonadaceae</taxon>
        <taxon>Curvibacter</taxon>
    </lineage>
</organism>
<evidence type="ECO:0000313" key="9">
    <source>
        <dbReference type="Proteomes" id="UP001528673"/>
    </source>
</evidence>
<dbReference type="PROSITE" id="PS50885">
    <property type="entry name" value="HAMP"/>
    <property type="match status" value="1"/>
</dbReference>
<accession>A0ABT5MXH3</accession>
<dbReference type="Pfam" id="PF00015">
    <property type="entry name" value="MCPsignal"/>
    <property type="match status" value="1"/>
</dbReference>
<reference evidence="8 9" key="1">
    <citation type="submission" date="2023-02" db="EMBL/GenBank/DDBJ databases">
        <title>Bacterial whole genomic sequence of Curvibacter sp. HBC61.</title>
        <authorList>
            <person name="Le V."/>
            <person name="Ko S.-R."/>
            <person name="Ahn C.-Y."/>
            <person name="Oh H.-M."/>
        </authorList>
    </citation>
    <scope>NUCLEOTIDE SEQUENCE [LARGE SCALE GENOMIC DNA]</scope>
    <source>
        <strain evidence="8 9">HBC61</strain>
    </source>
</reference>
<evidence type="ECO:0000259" key="7">
    <source>
        <dbReference type="PROSITE" id="PS50885"/>
    </source>
</evidence>